<feature type="transmembrane region" description="Helical" evidence="2">
    <location>
        <begin position="53"/>
        <end position="71"/>
    </location>
</feature>
<keyword evidence="4" id="KW-1185">Reference proteome</keyword>
<dbReference type="OrthoDB" id="1679795at2"/>
<dbReference type="InterPro" id="IPR005531">
    <property type="entry name" value="Asp23"/>
</dbReference>
<name>A0A1I5U8H7_9FIRM</name>
<keyword evidence="2" id="KW-1133">Transmembrane helix</keyword>
<evidence type="ECO:0000313" key="4">
    <source>
        <dbReference type="Proteomes" id="UP000198577"/>
    </source>
</evidence>
<protein>
    <submittedName>
        <fullName evidence="3">Asp23 family, cell envelope-related function</fullName>
    </submittedName>
</protein>
<reference evidence="3 4" key="1">
    <citation type="submission" date="2016-10" db="EMBL/GenBank/DDBJ databases">
        <authorList>
            <person name="de Groot N.N."/>
        </authorList>
    </citation>
    <scope>NUCLEOTIDE SEQUENCE [LARGE SCALE GENOMIC DNA]</scope>
    <source>
        <strain evidence="3 4">DSM 20678</strain>
    </source>
</reference>
<accession>A0A1I5U8H7</accession>
<dbReference type="EMBL" id="FOXR01000006">
    <property type="protein sequence ID" value="SFP91247.1"/>
    <property type="molecule type" value="Genomic_DNA"/>
</dbReference>
<keyword evidence="2" id="KW-0812">Transmembrane</keyword>
<proteinExistence type="inferred from homology"/>
<evidence type="ECO:0000256" key="1">
    <source>
        <dbReference type="ARBA" id="ARBA00005721"/>
    </source>
</evidence>
<dbReference type="RefSeq" id="WP_092282081.1">
    <property type="nucleotide sequence ID" value="NZ_FOXR01000006.1"/>
</dbReference>
<dbReference type="Pfam" id="PF03780">
    <property type="entry name" value="Asp23"/>
    <property type="match status" value="1"/>
</dbReference>
<dbReference type="AlphaFoldDB" id="A0A1I5U8H7"/>
<evidence type="ECO:0000313" key="3">
    <source>
        <dbReference type="EMBL" id="SFP91247.1"/>
    </source>
</evidence>
<evidence type="ECO:0000256" key="2">
    <source>
        <dbReference type="SAM" id="Phobius"/>
    </source>
</evidence>
<comment type="similarity">
    <text evidence="1">Belongs to the asp23 family.</text>
</comment>
<feature type="transmembrane region" description="Helical" evidence="2">
    <location>
        <begin position="12"/>
        <end position="33"/>
    </location>
</feature>
<keyword evidence="2" id="KW-0472">Membrane</keyword>
<dbReference type="STRING" id="937334.SAMN05444406_10668"/>
<gene>
    <name evidence="3" type="ORF">SAMN05444406_10668</name>
</gene>
<dbReference type="NCBIfam" id="NF033218">
    <property type="entry name" value="anchor_AmaP"/>
    <property type="match status" value="1"/>
</dbReference>
<dbReference type="Proteomes" id="UP000198577">
    <property type="component" value="Unassembled WGS sequence"/>
</dbReference>
<organism evidence="3 4">
    <name type="scientific">Caldicoprobacter faecalis</name>
    <dbReference type="NCBI Taxonomy" id="937334"/>
    <lineage>
        <taxon>Bacteria</taxon>
        <taxon>Bacillati</taxon>
        <taxon>Bacillota</taxon>
        <taxon>Clostridia</taxon>
        <taxon>Caldicoprobacterales</taxon>
        <taxon>Caldicoprobacteraceae</taxon>
        <taxon>Caldicoprobacter</taxon>
    </lineage>
</organism>
<sequence>MKISWLERALLVVYTFVVALVSLVLMAIAVGVIPFARAVEYINNIQYDWDFRLALFIVSFVFLLTSLKLLFLKRKRTTFAGTLIKNTELGMIRVSINTLDTLVQKAVRGFGEVKDVRSLVVAEPDGVRVRLNMQLMPDVNIPEISQAIQKKVKEYVESTAGIIVKEVYVYIDNLAALQRSRVE</sequence>